<evidence type="ECO:0000256" key="1">
    <source>
        <dbReference type="ARBA" id="ARBA00022723"/>
    </source>
</evidence>
<comment type="caution">
    <text evidence="5">The sequence shown here is derived from an EMBL/GenBank/DDBJ whole genome shotgun (WGS) entry which is preliminary data.</text>
</comment>
<dbReference type="PANTHER" id="PTHR10587">
    <property type="entry name" value="GLYCOSYL TRANSFERASE-RELATED"/>
    <property type="match status" value="1"/>
</dbReference>
<evidence type="ECO:0000313" key="6">
    <source>
        <dbReference type="Proteomes" id="UP000262969"/>
    </source>
</evidence>
<feature type="domain" description="NodB homology" evidence="4">
    <location>
        <begin position="286"/>
        <end position="460"/>
    </location>
</feature>
<dbReference type="SUPFAM" id="SSF88713">
    <property type="entry name" value="Glycoside hydrolase/deacetylase"/>
    <property type="match status" value="1"/>
</dbReference>
<dbReference type="CDD" id="cd10954">
    <property type="entry name" value="CE4_CtAXE_like"/>
    <property type="match status" value="1"/>
</dbReference>
<keyword evidence="1" id="KW-0479">Metal-binding</keyword>
<feature type="transmembrane region" description="Helical" evidence="3">
    <location>
        <begin position="30"/>
        <end position="47"/>
    </location>
</feature>
<keyword evidence="3" id="KW-0472">Membrane</keyword>
<sequence length="486" mass="55886">MIKILCFKMIPLSYEGQKGVDMMKQKNIPMKYYIVLLLFFLSIIMISCSKKKVKNYDEVISPDSIYQEIGNTQVIKVMNELAKISIYYPKIGQEVIDEKILEYVNSIMTDFENEIKIKREQSNISFDYTPRLTIQYETYASYPNICSIKFRILEGMPWEEKKRDYIQTLCFQVDEGNSLKIDDIIQVAYQQDFYDQVIMQLEMQEVYGKYLDVDMIESMVMDAVQNGLQFTLTNDNINLYFPRYDLLSGLSLSPTTSIAIASLSDKLSLDEQGKLYLERKIDRKKPMIALTFDDGPHDIYTARILDTLKECGGKATFFVLGKRVGSHSKILNRIVKEGSEIGNHSYSHPLLTTSSAEKIKQEISKTQDAIYKCTGFKPKLVRPTYGAVNQTVRAAIRYPMIEWSVDTEDWKSRNVDMIVKEAMRGAKDGAIILMHDIYPTTATAAEKVIKKLTKEGYQLVTISELFEYRGVGLSAGREYFSSKYSR</sequence>
<accession>A0A3D2X1C1</accession>
<dbReference type="Pfam" id="PF01522">
    <property type="entry name" value="Polysacc_deac_1"/>
    <property type="match status" value="1"/>
</dbReference>
<organism evidence="5 6">
    <name type="scientific">Lachnoclostridium phytofermentans</name>
    <dbReference type="NCBI Taxonomy" id="66219"/>
    <lineage>
        <taxon>Bacteria</taxon>
        <taxon>Bacillati</taxon>
        <taxon>Bacillota</taxon>
        <taxon>Clostridia</taxon>
        <taxon>Lachnospirales</taxon>
        <taxon>Lachnospiraceae</taxon>
    </lineage>
</organism>
<gene>
    <name evidence="5" type="ORF">DHW61_00745</name>
</gene>
<evidence type="ECO:0000313" key="5">
    <source>
        <dbReference type="EMBL" id="HCL00949.1"/>
    </source>
</evidence>
<dbReference type="InterPro" id="IPR011330">
    <property type="entry name" value="Glyco_hydro/deAcase_b/a-brl"/>
</dbReference>
<keyword evidence="3" id="KW-1133">Transmembrane helix</keyword>
<keyword evidence="3" id="KW-0812">Transmembrane</keyword>
<dbReference type="GO" id="GO:0005975">
    <property type="term" value="P:carbohydrate metabolic process"/>
    <property type="evidence" value="ECO:0007669"/>
    <property type="project" value="InterPro"/>
</dbReference>
<evidence type="ECO:0000256" key="2">
    <source>
        <dbReference type="ARBA" id="ARBA00022801"/>
    </source>
</evidence>
<dbReference type="GO" id="GO:0046872">
    <property type="term" value="F:metal ion binding"/>
    <property type="evidence" value="ECO:0007669"/>
    <property type="project" value="UniProtKB-KW"/>
</dbReference>
<name>A0A3D2X1C1_9FIRM</name>
<protein>
    <recommendedName>
        <fullName evidence="4">NodB homology domain-containing protein</fullName>
    </recommendedName>
</protein>
<dbReference type="EMBL" id="DPVV01000029">
    <property type="protein sequence ID" value="HCL00949.1"/>
    <property type="molecule type" value="Genomic_DNA"/>
</dbReference>
<dbReference type="GO" id="GO:0016810">
    <property type="term" value="F:hydrolase activity, acting on carbon-nitrogen (but not peptide) bonds"/>
    <property type="evidence" value="ECO:0007669"/>
    <property type="project" value="InterPro"/>
</dbReference>
<proteinExistence type="predicted"/>
<reference evidence="5 6" key="1">
    <citation type="journal article" date="2018" name="Nat. Biotechnol.">
        <title>A standardized bacterial taxonomy based on genome phylogeny substantially revises the tree of life.</title>
        <authorList>
            <person name="Parks D.H."/>
            <person name="Chuvochina M."/>
            <person name="Waite D.W."/>
            <person name="Rinke C."/>
            <person name="Skarshewski A."/>
            <person name="Chaumeil P.A."/>
            <person name="Hugenholtz P."/>
        </authorList>
    </citation>
    <scope>NUCLEOTIDE SEQUENCE [LARGE SCALE GENOMIC DNA]</scope>
    <source>
        <strain evidence="5">UBA11728</strain>
    </source>
</reference>
<dbReference type="InterPro" id="IPR050248">
    <property type="entry name" value="Polysacc_deacetylase_ArnD"/>
</dbReference>
<evidence type="ECO:0000256" key="3">
    <source>
        <dbReference type="SAM" id="Phobius"/>
    </source>
</evidence>
<dbReference type="GO" id="GO:0016020">
    <property type="term" value="C:membrane"/>
    <property type="evidence" value="ECO:0007669"/>
    <property type="project" value="TreeGrafter"/>
</dbReference>
<keyword evidence="2" id="KW-0378">Hydrolase</keyword>
<dbReference type="PROSITE" id="PS51677">
    <property type="entry name" value="NODB"/>
    <property type="match status" value="1"/>
</dbReference>
<dbReference type="AlphaFoldDB" id="A0A3D2X1C1"/>
<dbReference type="Proteomes" id="UP000262969">
    <property type="component" value="Unassembled WGS sequence"/>
</dbReference>
<evidence type="ECO:0000259" key="4">
    <source>
        <dbReference type="PROSITE" id="PS51677"/>
    </source>
</evidence>
<dbReference type="PANTHER" id="PTHR10587:SF133">
    <property type="entry name" value="CHITIN DEACETYLASE 1-RELATED"/>
    <property type="match status" value="1"/>
</dbReference>
<dbReference type="InterPro" id="IPR002509">
    <property type="entry name" value="NODB_dom"/>
</dbReference>
<dbReference type="Gene3D" id="3.20.20.370">
    <property type="entry name" value="Glycoside hydrolase/deacetylase"/>
    <property type="match status" value="1"/>
</dbReference>